<evidence type="ECO:0000313" key="2">
    <source>
        <dbReference type="Proteomes" id="UP001595444"/>
    </source>
</evidence>
<protein>
    <submittedName>
        <fullName evidence="1">SH3 domain-containing protein</fullName>
    </submittedName>
</protein>
<reference evidence="2" key="1">
    <citation type="journal article" date="2019" name="Int. J. Syst. Evol. Microbiol.">
        <title>The Global Catalogue of Microorganisms (GCM) 10K type strain sequencing project: providing services to taxonomists for standard genome sequencing and annotation.</title>
        <authorList>
            <consortium name="The Broad Institute Genomics Platform"/>
            <consortium name="The Broad Institute Genome Sequencing Center for Infectious Disease"/>
            <person name="Wu L."/>
            <person name="Ma J."/>
        </authorList>
    </citation>
    <scope>NUCLEOTIDE SEQUENCE [LARGE SCALE GENOMIC DNA]</scope>
    <source>
        <strain evidence="2">KCTC 62164</strain>
    </source>
</reference>
<dbReference type="EMBL" id="JBHRSL010000001">
    <property type="protein sequence ID" value="MFC3050333.1"/>
    <property type="molecule type" value="Genomic_DNA"/>
</dbReference>
<comment type="caution">
    <text evidence="1">The sequence shown here is derived from an EMBL/GenBank/DDBJ whole genome shotgun (WGS) entry which is preliminary data.</text>
</comment>
<evidence type="ECO:0000313" key="1">
    <source>
        <dbReference type="EMBL" id="MFC3050333.1"/>
    </source>
</evidence>
<gene>
    <name evidence="1" type="ORF">ACFOKA_00290</name>
</gene>
<sequence length="170" mass="19055">MIKYIVIFFTIISLFAGKVAAFEQPQGPVTIGPSGNPIPRFVALSAKKAYLRTGPGRQYPVDWVYNRQGLPFEIIDEHGPWRKVRDHEGIEGWMLVSLLYGNRTAMVIGKQQKLYDDNTSNSPVVIIADAGVIGTLLTCDAAWCRLYIDGTKGWIERKHLWGVYTGEVVE</sequence>
<dbReference type="Pfam" id="PF06347">
    <property type="entry name" value="SH3_4"/>
    <property type="match status" value="2"/>
</dbReference>
<dbReference type="InterPro" id="IPR010466">
    <property type="entry name" value="DUF1058"/>
</dbReference>
<organism evidence="1 2">
    <name type="scientific">Kordiimonas pumila</name>
    <dbReference type="NCBI Taxonomy" id="2161677"/>
    <lineage>
        <taxon>Bacteria</taxon>
        <taxon>Pseudomonadati</taxon>
        <taxon>Pseudomonadota</taxon>
        <taxon>Alphaproteobacteria</taxon>
        <taxon>Kordiimonadales</taxon>
        <taxon>Kordiimonadaceae</taxon>
        <taxon>Kordiimonas</taxon>
    </lineage>
</organism>
<dbReference type="RefSeq" id="WP_194214731.1">
    <property type="nucleotide sequence ID" value="NZ_CP061205.1"/>
</dbReference>
<keyword evidence="2" id="KW-1185">Reference proteome</keyword>
<dbReference type="Proteomes" id="UP001595444">
    <property type="component" value="Unassembled WGS sequence"/>
</dbReference>
<proteinExistence type="predicted"/>
<name>A0ABV7CZK8_9PROT</name>
<dbReference type="Gene3D" id="2.30.30.40">
    <property type="entry name" value="SH3 Domains"/>
    <property type="match status" value="1"/>
</dbReference>
<accession>A0ABV7CZK8</accession>